<dbReference type="PANTHER" id="PTHR11362">
    <property type="entry name" value="PHOSPHATIDYLETHANOLAMINE-BINDING PROTEIN"/>
    <property type="match status" value="1"/>
</dbReference>
<comment type="similarity">
    <text evidence="1">Belongs to the phosphatidylethanolamine-binding protein family.</text>
</comment>
<organism evidence="2 3">
    <name type="scientific">Anopheles stephensi</name>
    <name type="common">Indo-Pakistan malaria mosquito</name>
    <dbReference type="NCBI Taxonomy" id="30069"/>
    <lineage>
        <taxon>Eukaryota</taxon>
        <taxon>Metazoa</taxon>
        <taxon>Ecdysozoa</taxon>
        <taxon>Arthropoda</taxon>
        <taxon>Hexapoda</taxon>
        <taxon>Insecta</taxon>
        <taxon>Pterygota</taxon>
        <taxon>Neoptera</taxon>
        <taxon>Endopterygota</taxon>
        <taxon>Diptera</taxon>
        <taxon>Nematocera</taxon>
        <taxon>Culicoidea</taxon>
        <taxon>Culicidae</taxon>
        <taxon>Anophelinae</taxon>
        <taxon>Anopheles</taxon>
    </lineage>
</organism>
<reference evidence="3" key="1">
    <citation type="journal article" date="2014" name="Genome Biol.">
        <title>Genome analysis of a major urban malaria vector mosquito, Anopheles stephensi.</title>
        <authorList>
            <person name="Jiang X."/>
            <person name="Peery A."/>
            <person name="Hall A.B."/>
            <person name="Sharma A."/>
            <person name="Chen X.G."/>
            <person name="Waterhouse R.M."/>
            <person name="Komissarov A."/>
            <person name="Riehle M.M."/>
            <person name="Shouche Y."/>
            <person name="Sharakhova M.V."/>
            <person name="Lawson D."/>
            <person name="Pakpour N."/>
            <person name="Arensburger P."/>
            <person name="Davidson V.L."/>
            <person name="Eiglmeier K."/>
            <person name="Emrich S."/>
            <person name="George P."/>
            <person name="Kennedy R.C."/>
            <person name="Mane S.P."/>
            <person name="Maslen G."/>
            <person name="Oringanje C."/>
            <person name="Qi Y."/>
            <person name="Settlage R."/>
            <person name="Tojo M."/>
            <person name="Tubio J.M."/>
            <person name="Unger M.F."/>
            <person name="Wang B."/>
            <person name="Vernick K.D."/>
            <person name="Ribeiro J.M."/>
            <person name="James A.A."/>
            <person name="Michel K."/>
            <person name="Riehle M.A."/>
            <person name="Luckhart S."/>
            <person name="Sharakhov I.V."/>
            <person name="Tu Z."/>
        </authorList>
    </citation>
    <scope>NUCLEOTIDE SEQUENCE [LARGE SCALE GENOMIC DNA]</scope>
    <source>
        <strain evidence="3">Indian</strain>
    </source>
</reference>
<reference evidence="2" key="2">
    <citation type="submission" date="2020-05" db="UniProtKB">
        <authorList>
            <consortium name="EnsemblMetazoa"/>
        </authorList>
    </citation>
    <scope>IDENTIFICATION</scope>
    <source>
        <strain evidence="2">Indian</strain>
    </source>
</reference>
<dbReference type="PROSITE" id="PS01220">
    <property type="entry name" value="PBP"/>
    <property type="match status" value="1"/>
</dbReference>
<dbReference type="FunFam" id="3.90.280.10:FF:000006">
    <property type="entry name" value="protein D3"/>
    <property type="match status" value="1"/>
</dbReference>
<evidence type="ECO:0000256" key="1">
    <source>
        <dbReference type="ARBA" id="ARBA00007091"/>
    </source>
</evidence>
<dbReference type="EnsemblMetazoa" id="ASTEI05549-RA">
    <property type="protein sequence ID" value="ASTEI05549-PA"/>
    <property type="gene ID" value="ASTEI05549"/>
</dbReference>
<dbReference type="Proteomes" id="UP000076408">
    <property type="component" value="Unassembled WGS sequence"/>
</dbReference>
<proteinExistence type="inferred from homology"/>
<dbReference type="AlphaFoldDB" id="A0A182YAR3"/>
<evidence type="ECO:0000313" key="2">
    <source>
        <dbReference type="EnsemblMetazoa" id="ASTEI05549-PA"/>
    </source>
</evidence>
<dbReference type="VEuPathDB" id="VectorBase:ASTEI20_033626"/>
<protein>
    <submittedName>
        <fullName evidence="2">Uncharacterized protein</fullName>
    </submittedName>
</protein>
<dbReference type="InterPro" id="IPR036610">
    <property type="entry name" value="PEBP-like_sf"/>
</dbReference>
<dbReference type="VEuPathDB" id="VectorBase:ASTEI05549"/>
<dbReference type="InterPro" id="IPR035810">
    <property type="entry name" value="PEBP_euk"/>
</dbReference>
<sequence length="454" mass="51002">MGWCGRCHLPDRIRARMVLLRVTVTCGVLALAMAVGQAANPTTDAFTRNEIVPDLIDVAPEQTIKITYPESDVEVSLGNQLTPTQVRSRPKLCWDAAPNALYTLLMADPDAPSRSNPEMRSWKHWLVGNIPGADVDAGEVLADYVGSGPPQGTGLHRYVFLVYKQEDRVTFNETVLSSRNPNRGKWNPAQFVNQYKLGDPVAGNFYQAQYDDYVPELPRFLPTVGRHTVKGLARCTIPSTVVNGVPLSCLGGWQSRFARNPGRMSDFVRDMRNHKIVPDVVPVPPESLLHVVYPGGLRVNLGNVLTPTEVKHVPEVSWPDAEPDAYYTLIMTDPDAPSRTAPKFREWHHWLVVNIPGLDLAKGDTLSDYIGAAPPRKTGLHRYVFLLYRQNERIYYKESRLSNRSTQGRGKFSTHKFSEKYELGLPVAGNFFQAQFDDYVPKLYRQLGHFQNAF</sequence>
<dbReference type="SUPFAM" id="SSF49777">
    <property type="entry name" value="PEBP-like"/>
    <property type="match status" value="2"/>
</dbReference>
<dbReference type="VEuPathDB" id="VectorBase:ASTE000158"/>
<dbReference type="InterPro" id="IPR008914">
    <property type="entry name" value="PEBP"/>
</dbReference>
<dbReference type="VEuPathDB" id="VectorBase:ASTEI20_031121"/>
<evidence type="ECO:0000313" key="3">
    <source>
        <dbReference type="Proteomes" id="UP000076408"/>
    </source>
</evidence>
<name>A0A182YAR3_ANOST</name>
<accession>A0A182YAR3</accession>
<dbReference type="CDD" id="cd00866">
    <property type="entry name" value="PEBP_euk"/>
    <property type="match status" value="2"/>
</dbReference>
<dbReference type="Gene3D" id="3.90.280.10">
    <property type="entry name" value="PEBP-like"/>
    <property type="match status" value="2"/>
</dbReference>
<dbReference type="STRING" id="30069.A0A182YAR3"/>
<dbReference type="OMA" id="CADTARD"/>
<dbReference type="Pfam" id="PF01161">
    <property type="entry name" value="PBP"/>
    <property type="match status" value="2"/>
</dbReference>
<dbReference type="PANTHER" id="PTHR11362:SF44">
    <property type="entry name" value="PHOSPHATIDYLETHANOLAMINE-BINDING PROTEIN"/>
    <property type="match status" value="1"/>
</dbReference>
<dbReference type="InterPro" id="IPR001858">
    <property type="entry name" value="Phosphatidylethanolamine-bd_CS"/>
</dbReference>
<keyword evidence="3" id="KW-1185">Reference proteome</keyword>